<dbReference type="InterPro" id="IPR005234">
    <property type="entry name" value="ScpB_csome_segregation"/>
</dbReference>
<evidence type="ECO:0000313" key="6">
    <source>
        <dbReference type="EMBL" id="CAB4755507.1"/>
    </source>
</evidence>
<feature type="region of interest" description="Disordered" evidence="5">
    <location>
        <begin position="190"/>
        <end position="224"/>
    </location>
</feature>
<protein>
    <submittedName>
        <fullName evidence="6">Unannotated protein</fullName>
    </submittedName>
</protein>
<dbReference type="GO" id="GO:0051304">
    <property type="term" value="P:chromosome separation"/>
    <property type="evidence" value="ECO:0007669"/>
    <property type="project" value="InterPro"/>
</dbReference>
<dbReference type="EMBL" id="CAEZYQ010000018">
    <property type="protein sequence ID" value="CAB4755507.1"/>
    <property type="molecule type" value="Genomic_DNA"/>
</dbReference>
<dbReference type="AlphaFoldDB" id="A0A6J6UAC0"/>
<dbReference type="InterPro" id="IPR036390">
    <property type="entry name" value="WH_DNA-bd_sf"/>
</dbReference>
<evidence type="ECO:0000256" key="2">
    <source>
        <dbReference type="ARBA" id="ARBA00022618"/>
    </source>
</evidence>
<name>A0A6J6UAC0_9ZZZZ</name>
<dbReference type="InterPro" id="IPR036388">
    <property type="entry name" value="WH-like_DNA-bd_sf"/>
</dbReference>
<keyword evidence="4" id="KW-0131">Cell cycle</keyword>
<evidence type="ECO:0000256" key="4">
    <source>
        <dbReference type="ARBA" id="ARBA00023306"/>
    </source>
</evidence>
<keyword evidence="3" id="KW-0159">Chromosome partition</keyword>
<dbReference type="SUPFAM" id="SSF46785">
    <property type="entry name" value="Winged helix' DNA-binding domain"/>
    <property type="match status" value="2"/>
</dbReference>
<dbReference type="Pfam" id="PF04079">
    <property type="entry name" value="SMC_ScpB"/>
    <property type="match status" value="1"/>
</dbReference>
<dbReference type="PANTHER" id="PTHR34298">
    <property type="entry name" value="SEGREGATION AND CONDENSATION PROTEIN B"/>
    <property type="match status" value="1"/>
</dbReference>
<dbReference type="PIRSF" id="PIRSF019345">
    <property type="entry name" value="ScpB"/>
    <property type="match status" value="1"/>
</dbReference>
<dbReference type="NCBIfam" id="TIGR00281">
    <property type="entry name" value="SMC-Scp complex subunit ScpB"/>
    <property type="match status" value="1"/>
</dbReference>
<organism evidence="6">
    <name type="scientific">freshwater metagenome</name>
    <dbReference type="NCBI Taxonomy" id="449393"/>
    <lineage>
        <taxon>unclassified sequences</taxon>
        <taxon>metagenomes</taxon>
        <taxon>ecological metagenomes</taxon>
    </lineage>
</organism>
<sequence>MSEATHTDETTAEMLDVPVAALRPSLEAVLMVADQPLDAVSLATAVGHPVEDVVAALQLLAEEYDEADRGFELRNVAGGWRYYTREDYAHVVERFVLDGQQARLTQAALETLAVVAYRQPVSRARVSAIRGVNVDGVMRTLLTRGLVEEAGSDPETGAHLYRTTSYFLERIGVTGLDELPELAPYLPDLEDMEEELGALATQPAPGPAGQEPAAPSEPVGEEQA</sequence>
<reference evidence="6" key="1">
    <citation type="submission" date="2020-05" db="EMBL/GenBank/DDBJ databases">
        <authorList>
            <person name="Chiriac C."/>
            <person name="Salcher M."/>
            <person name="Ghai R."/>
            <person name="Kavagutti S V."/>
        </authorList>
    </citation>
    <scope>NUCLEOTIDE SEQUENCE</scope>
</reference>
<proteinExistence type="predicted"/>
<keyword evidence="1" id="KW-0963">Cytoplasm</keyword>
<dbReference type="GO" id="GO:0051301">
    <property type="term" value="P:cell division"/>
    <property type="evidence" value="ECO:0007669"/>
    <property type="project" value="UniProtKB-KW"/>
</dbReference>
<accession>A0A6J6UAC0</accession>
<evidence type="ECO:0000256" key="1">
    <source>
        <dbReference type="ARBA" id="ARBA00022490"/>
    </source>
</evidence>
<keyword evidence="2" id="KW-0132">Cell division</keyword>
<dbReference type="PANTHER" id="PTHR34298:SF2">
    <property type="entry name" value="SEGREGATION AND CONDENSATION PROTEIN B"/>
    <property type="match status" value="1"/>
</dbReference>
<gene>
    <name evidence="6" type="ORF">UFOPK2761_02277</name>
</gene>
<feature type="compositionally biased region" description="Low complexity" evidence="5">
    <location>
        <begin position="197"/>
        <end position="218"/>
    </location>
</feature>
<evidence type="ECO:0000256" key="3">
    <source>
        <dbReference type="ARBA" id="ARBA00022829"/>
    </source>
</evidence>
<evidence type="ECO:0000256" key="5">
    <source>
        <dbReference type="SAM" id="MobiDB-lite"/>
    </source>
</evidence>
<dbReference type="Gene3D" id="1.10.10.10">
    <property type="entry name" value="Winged helix-like DNA-binding domain superfamily/Winged helix DNA-binding domain"/>
    <property type="match status" value="2"/>
</dbReference>